<dbReference type="Proteomes" id="UP001596022">
    <property type="component" value="Unassembled WGS sequence"/>
</dbReference>
<evidence type="ECO:0000313" key="2">
    <source>
        <dbReference type="EMBL" id="MFC4619332.1"/>
    </source>
</evidence>
<dbReference type="InterPro" id="IPR050490">
    <property type="entry name" value="Bact_solute-bd_prot1"/>
</dbReference>
<comment type="caution">
    <text evidence="2">The sequence shown here is derived from an EMBL/GenBank/DDBJ whole genome shotgun (WGS) entry which is preliminary data.</text>
</comment>
<feature type="signal peptide" evidence="1">
    <location>
        <begin position="1"/>
        <end position="20"/>
    </location>
</feature>
<dbReference type="InterPro" id="IPR006059">
    <property type="entry name" value="SBP"/>
</dbReference>
<dbReference type="PROSITE" id="PS51257">
    <property type="entry name" value="PROKAR_LIPOPROTEIN"/>
    <property type="match status" value="1"/>
</dbReference>
<dbReference type="Pfam" id="PF01547">
    <property type="entry name" value="SBP_bac_1"/>
    <property type="match status" value="1"/>
</dbReference>
<evidence type="ECO:0000256" key="1">
    <source>
        <dbReference type="SAM" id="SignalP"/>
    </source>
</evidence>
<dbReference type="Gene3D" id="3.40.190.10">
    <property type="entry name" value="Periplasmic binding protein-like II"/>
    <property type="match status" value="2"/>
</dbReference>
<keyword evidence="1" id="KW-0732">Signal</keyword>
<dbReference type="SUPFAM" id="SSF53850">
    <property type="entry name" value="Periplasmic binding protein-like II"/>
    <property type="match status" value="1"/>
</dbReference>
<protein>
    <submittedName>
        <fullName evidence="2">ABC transporter substrate-binding protein</fullName>
    </submittedName>
</protein>
<proteinExistence type="predicted"/>
<gene>
    <name evidence="2" type="ORF">ACFO4N_11470</name>
</gene>
<dbReference type="EMBL" id="JBHSFW010000007">
    <property type="protein sequence ID" value="MFC4619332.1"/>
    <property type="molecule type" value="Genomic_DNA"/>
</dbReference>
<dbReference type="PANTHER" id="PTHR43649:SF12">
    <property type="entry name" value="DIACETYLCHITOBIOSE BINDING PROTEIN DASA"/>
    <property type="match status" value="1"/>
</dbReference>
<name>A0ABV9GQ26_9BACL</name>
<keyword evidence="3" id="KW-1185">Reference proteome</keyword>
<reference evidence="3" key="1">
    <citation type="journal article" date="2019" name="Int. J. Syst. Evol. Microbiol.">
        <title>The Global Catalogue of Microorganisms (GCM) 10K type strain sequencing project: providing services to taxonomists for standard genome sequencing and annotation.</title>
        <authorList>
            <consortium name="The Broad Institute Genomics Platform"/>
            <consortium name="The Broad Institute Genome Sequencing Center for Infectious Disease"/>
            <person name="Wu L."/>
            <person name="Ma J."/>
        </authorList>
    </citation>
    <scope>NUCLEOTIDE SEQUENCE [LARGE SCALE GENOMIC DNA]</scope>
    <source>
        <strain evidence="3">CGMCC 1.16306</strain>
    </source>
</reference>
<evidence type="ECO:0000313" key="3">
    <source>
        <dbReference type="Proteomes" id="UP001596022"/>
    </source>
</evidence>
<dbReference type="PANTHER" id="PTHR43649">
    <property type="entry name" value="ARABINOSE-BINDING PROTEIN-RELATED"/>
    <property type="match status" value="1"/>
</dbReference>
<organism evidence="2 3">
    <name type="scientific">Camelliibacillus cellulosilyticus</name>
    <dbReference type="NCBI Taxonomy" id="2174486"/>
    <lineage>
        <taxon>Bacteria</taxon>
        <taxon>Bacillati</taxon>
        <taxon>Bacillota</taxon>
        <taxon>Bacilli</taxon>
        <taxon>Bacillales</taxon>
        <taxon>Sporolactobacillaceae</taxon>
        <taxon>Camelliibacillus</taxon>
    </lineage>
</organism>
<dbReference type="RefSeq" id="WP_376846427.1">
    <property type="nucleotide sequence ID" value="NZ_JBHSFW010000007.1"/>
</dbReference>
<feature type="chain" id="PRO_5045495837" evidence="1">
    <location>
        <begin position="21"/>
        <end position="436"/>
    </location>
</feature>
<accession>A0ABV9GQ26</accession>
<sequence>MRKRLMLTLALILGLSVFLAACGKNDATGGKSDANGKKGGKAAKVTLNVVSEYGGTDPATKVFQQLLDDFQKDHPNVTIKNNSGTASTEFNTKLQTQWSAGDIPDLTFFFGDSKGAFIQNSGKVIDVQQVLDDNPDWAANFQPSVLEGIKKLQNGHLYTIPVNGYYEGLIVNKKLFKEAGLELPKTWDQFKTAVKTFAKQGKVIPIAASMKDSYYLIENFVLAAAGADGHSEALKNMKGYEDGLNLIKETYEWNGYPKDSQTIGDEEAQNYYKKGQAAMIINGSWVVGGLPEDVAANSTVLPMPVPPNGKLKYGDIISGFSSGWYVSKAAYDDAKKKEATIELLKYVTSKDAIQKISQAEGAVPAVKGVTITGSTPAISDGMKMASEAGNLEPAADGFISADAYTFIRTHVPQIVVGQEKAKDVLKQAKALNDQAK</sequence>